<gene>
    <name evidence="2" type="ORF">A0H81_14688</name>
</gene>
<proteinExistence type="predicted"/>
<feature type="region of interest" description="Disordered" evidence="1">
    <location>
        <begin position="1"/>
        <end position="21"/>
    </location>
</feature>
<dbReference type="Proteomes" id="UP000092993">
    <property type="component" value="Unassembled WGS sequence"/>
</dbReference>
<evidence type="ECO:0000313" key="3">
    <source>
        <dbReference type="Proteomes" id="UP000092993"/>
    </source>
</evidence>
<dbReference type="EMBL" id="LUGG01000047">
    <property type="protein sequence ID" value="OBZ65284.1"/>
    <property type="molecule type" value="Genomic_DNA"/>
</dbReference>
<comment type="caution">
    <text evidence="2">The sequence shown here is derived from an EMBL/GenBank/DDBJ whole genome shotgun (WGS) entry which is preliminary data.</text>
</comment>
<sequence length="361" mass="40293">MVEPSELAQQIPPRSPSRMGFHRPLLIRSDCQLNLEFKTCSDSWSDTSDEDEHSLCSSALYHHHSRHAPDYENSDDSSGTDDEDEDPRLDQRAAERIEAWRLRSASTSLSAPASSLESNTAAQLPMIPPSARTLDNGFSRRAFTQLKEFWNMRKAHWEQWRLHLEATEASDAAYDGIESPASYPSGQRSPRVASNDPTAAIYPRLGDIAKLPNVHSAHIDRAFCDLPTYTIHKILFLHDMLHREQKVSPHTTIFCAAGDSGTLACAPDQLCSSDSSCGDKTLVEDEPRALQGKCDIACGDCLTCAKEYEVNCEGRSTGAQAALEESARDAEISQRRSLLGVRIERPVRPKFFIPDDEEYIW</sequence>
<reference evidence="2 3" key="1">
    <citation type="submission" date="2016-03" db="EMBL/GenBank/DDBJ databases">
        <title>Whole genome sequencing of Grifola frondosa 9006-11.</title>
        <authorList>
            <person name="Min B."/>
            <person name="Park H."/>
            <person name="Kim J.-G."/>
            <person name="Cho H."/>
            <person name="Oh Y.-L."/>
            <person name="Kong W.-S."/>
            <person name="Choi I.-G."/>
        </authorList>
    </citation>
    <scope>NUCLEOTIDE SEQUENCE [LARGE SCALE GENOMIC DNA]</scope>
    <source>
        <strain evidence="2 3">9006-11</strain>
    </source>
</reference>
<dbReference type="AlphaFoldDB" id="A0A1C7LR83"/>
<dbReference type="OrthoDB" id="2921613at2759"/>
<feature type="region of interest" description="Disordered" evidence="1">
    <location>
        <begin position="176"/>
        <end position="196"/>
    </location>
</feature>
<keyword evidence="3" id="KW-1185">Reference proteome</keyword>
<evidence type="ECO:0000313" key="2">
    <source>
        <dbReference type="EMBL" id="OBZ65284.1"/>
    </source>
</evidence>
<organism evidence="2 3">
    <name type="scientific">Grifola frondosa</name>
    <name type="common">Maitake</name>
    <name type="synonym">Polyporus frondosus</name>
    <dbReference type="NCBI Taxonomy" id="5627"/>
    <lineage>
        <taxon>Eukaryota</taxon>
        <taxon>Fungi</taxon>
        <taxon>Dikarya</taxon>
        <taxon>Basidiomycota</taxon>
        <taxon>Agaricomycotina</taxon>
        <taxon>Agaricomycetes</taxon>
        <taxon>Polyporales</taxon>
        <taxon>Grifolaceae</taxon>
        <taxon>Grifola</taxon>
    </lineage>
</organism>
<feature type="region of interest" description="Disordered" evidence="1">
    <location>
        <begin position="66"/>
        <end position="88"/>
    </location>
</feature>
<accession>A0A1C7LR83</accession>
<feature type="compositionally biased region" description="Acidic residues" evidence="1">
    <location>
        <begin position="72"/>
        <end position="87"/>
    </location>
</feature>
<protein>
    <submittedName>
        <fullName evidence="2">Uncharacterized protein</fullName>
    </submittedName>
</protein>
<name>A0A1C7LR83_GRIFR</name>
<evidence type="ECO:0000256" key="1">
    <source>
        <dbReference type="SAM" id="MobiDB-lite"/>
    </source>
</evidence>